<reference evidence="2" key="2">
    <citation type="submission" date="2021-06" db="EMBL/GenBank/DDBJ databases">
        <title>Genomic Description and Analysis of Intracellular Bacteria, Candidatus Berkiella cookevillensis and Candidatus Berkiella aquae.</title>
        <authorList>
            <person name="Kidane D.T."/>
            <person name="Mehari Y.T."/>
            <person name="Rice F.C."/>
            <person name="Arivett B.A."/>
            <person name="Farone A.L."/>
            <person name="Berk S.G."/>
            <person name="Farone M.B."/>
        </authorList>
    </citation>
    <scope>NUCLEOTIDE SEQUENCE</scope>
    <source>
        <strain evidence="2">CC99</strain>
    </source>
</reference>
<name>A0AAE3L3S8_9GAMM</name>
<dbReference type="AlphaFoldDB" id="A0AAE3L3S8"/>
<protein>
    <submittedName>
        <fullName evidence="2">Uncharacterized protein</fullName>
    </submittedName>
</protein>
<reference evidence="2" key="1">
    <citation type="journal article" date="2016" name="Genome Announc.">
        <title>Draft Genome Sequences of Two Novel Amoeba-Resistant Intranuclear Bacteria, 'Candidatus Berkiella cookevillensis' and 'Candidatus Berkiella aquae'.</title>
        <authorList>
            <person name="Mehari Y.T."/>
            <person name="Arivett B.A."/>
            <person name="Farone A.L."/>
            <person name="Gunderson J.H."/>
            <person name="Farone M.B."/>
        </authorList>
    </citation>
    <scope>NUCLEOTIDE SEQUENCE</scope>
    <source>
        <strain evidence="2">CC99</strain>
    </source>
</reference>
<keyword evidence="3" id="KW-1185">Reference proteome</keyword>
<feature type="coiled-coil region" evidence="1">
    <location>
        <begin position="227"/>
        <end position="268"/>
    </location>
</feature>
<evidence type="ECO:0000313" key="2">
    <source>
        <dbReference type="EMBL" id="MCS5708347.1"/>
    </source>
</evidence>
<sequence length="291" mass="32610">MLMQEQQLAFDAYMDDVGNKLSNLQAKADALRAEGKMLEAHRKELAKQMGKNMAQEFDGLRDEKGEPYLKGVPQERKEEYFADLMAEFASIEVQAEKEVEKVNADIAHIDARLSHLEKQIYGEKSSVPFHSNNGAVLATFTGQRKTHPWQEEINNLKQAKAALVEFVNDTEARILKDQQAAIHSIADKHGISAEAASLSVETIKATKAYQTAAESLKEVTKNVDVNLDAQHEVREEAAAEIKDVEKNIAEVRSEIKDLDKMIQLEEQIAKMLESMPEKANANESRRIHASP</sequence>
<proteinExistence type="predicted"/>
<evidence type="ECO:0000256" key="1">
    <source>
        <dbReference type="SAM" id="Coils"/>
    </source>
</evidence>
<gene>
    <name evidence="2" type="ORF">CC99x_005450</name>
</gene>
<feature type="coiled-coil region" evidence="1">
    <location>
        <begin position="14"/>
        <end position="48"/>
    </location>
</feature>
<evidence type="ECO:0000313" key="3">
    <source>
        <dbReference type="Proteomes" id="UP000051494"/>
    </source>
</evidence>
<accession>A0AAE3L3S8</accession>
<organism evidence="2 3">
    <name type="scientific">Candidatus Berkiella cookevillensis</name>
    <dbReference type="NCBI Taxonomy" id="437022"/>
    <lineage>
        <taxon>Bacteria</taxon>
        <taxon>Pseudomonadati</taxon>
        <taxon>Pseudomonadota</taxon>
        <taxon>Gammaproteobacteria</taxon>
        <taxon>Candidatus Berkiellales</taxon>
        <taxon>Candidatus Berkiellaceae</taxon>
        <taxon>Candidatus Berkiella</taxon>
    </lineage>
</organism>
<dbReference type="EMBL" id="LKHV02000001">
    <property type="protein sequence ID" value="MCS5708347.1"/>
    <property type="molecule type" value="Genomic_DNA"/>
</dbReference>
<keyword evidence="1" id="KW-0175">Coiled coil</keyword>
<dbReference type="Proteomes" id="UP000051494">
    <property type="component" value="Unassembled WGS sequence"/>
</dbReference>
<comment type="caution">
    <text evidence="2">The sequence shown here is derived from an EMBL/GenBank/DDBJ whole genome shotgun (WGS) entry which is preliminary data.</text>
</comment>
<dbReference type="RefSeq" id="WP_259596618.1">
    <property type="nucleotide sequence ID" value="NZ_LKHV02000001.1"/>
</dbReference>